<evidence type="ECO:0000259" key="3">
    <source>
        <dbReference type="Pfam" id="PF00144"/>
    </source>
</evidence>
<gene>
    <name evidence="4" type="ORF">KCG44_06425</name>
</gene>
<reference evidence="4 5" key="1">
    <citation type="submission" date="2021-04" db="EMBL/GenBank/DDBJ databases">
        <authorList>
            <person name="Pira H."/>
            <person name="Risdian C."/>
            <person name="Wink J."/>
        </authorList>
    </citation>
    <scope>NUCLEOTIDE SEQUENCE [LARGE SCALE GENOMIC DNA]</scope>
    <source>
        <strain evidence="4 5">WHA3</strain>
    </source>
</reference>
<dbReference type="PANTHER" id="PTHR46825:SF9">
    <property type="entry name" value="BETA-LACTAMASE-RELATED DOMAIN-CONTAINING PROTEIN"/>
    <property type="match status" value="1"/>
</dbReference>
<dbReference type="Pfam" id="PF00144">
    <property type="entry name" value="Beta-lactamase"/>
    <property type="match status" value="1"/>
</dbReference>
<dbReference type="RefSeq" id="WP_218445054.1">
    <property type="nucleotide sequence ID" value="NZ_JAGSPA010000002.1"/>
</dbReference>
<comment type="caution">
    <text evidence="4">The sequence shown here is derived from an EMBL/GenBank/DDBJ whole genome shotgun (WGS) entry which is preliminary data.</text>
</comment>
<keyword evidence="1" id="KW-0472">Membrane</keyword>
<feature type="transmembrane region" description="Helical" evidence="1">
    <location>
        <begin position="590"/>
        <end position="613"/>
    </location>
</feature>
<feature type="chain" id="PRO_5046700731" evidence="2">
    <location>
        <begin position="29"/>
        <end position="652"/>
    </location>
</feature>
<organism evidence="4 5">
    <name type="scientific">Pacificimonas pallii</name>
    <dbReference type="NCBI Taxonomy" id="2827236"/>
    <lineage>
        <taxon>Bacteria</taxon>
        <taxon>Pseudomonadati</taxon>
        <taxon>Pseudomonadota</taxon>
        <taxon>Alphaproteobacteria</taxon>
        <taxon>Sphingomonadales</taxon>
        <taxon>Sphingosinicellaceae</taxon>
        <taxon>Pacificimonas</taxon>
    </lineage>
</organism>
<accession>A0ABS6SDC5</accession>
<dbReference type="InterPro" id="IPR001466">
    <property type="entry name" value="Beta-lactam-related"/>
</dbReference>
<keyword evidence="2" id="KW-0732">Signal</keyword>
<evidence type="ECO:0000256" key="1">
    <source>
        <dbReference type="SAM" id="Phobius"/>
    </source>
</evidence>
<evidence type="ECO:0000256" key="2">
    <source>
        <dbReference type="SAM" id="SignalP"/>
    </source>
</evidence>
<dbReference type="Proteomes" id="UP000722336">
    <property type="component" value="Unassembled WGS sequence"/>
</dbReference>
<name>A0ABS6SDC5_9SPHN</name>
<keyword evidence="1" id="KW-1133">Transmembrane helix</keyword>
<feature type="transmembrane region" description="Helical" evidence="1">
    <location>
        <begin position="625"/>
        <end position="644"/>
    </location>
</feature>
<keyword evidence="5" id="KW-1185">Reference proteome</keyword>
<dbReference type="InterPro" id="IPR050491">
    <property type="entry name" value="AmpC-like"/>
</dbReference>
<sequence length="652" mass="70296">MQLNHHAVRLISLACLWLFLSAMQGLPAAITDRTGTATNSGTIPSADTVDMAELESFVDGFIAAKLVDLDPPGMAVAIVVGDRQITKGYGLADVSAGRLNDEQTLFRIGSISKLFVWMSLHMLADDGKIDLDAEVNSFFDGFAIPDAFDRQVTVRDLMAHRPGFEDNLRDFLDPDRDVSLREAVSREIPRRVAPAGEFASYSNTGTNMAAYIVERVSGMPYNDFVRTRILQPAGMTSTTLSDPGTGRNPDALDARMAAAHKIEDGLAVTADYMAVRPQEPVGAVAMDARDAATFMRLLLNETRVEGGRLLSPEAFARLGAHAFPDGEGGDDMGWGFMLNDVDGLSTFGHGGATQFLSWLFIVPELDLGVFASANMNSANSYPVDFAWAVARKVAGTDAASAFYRRKGDVDAANEVAGTYLNNRRPQGSGAAIAGMATDMNVRATDDGYLVVPGRSETRYAPLAKDIWVNISGARLRVVRGEDGRIVRLHGGMGTATLERISFLSSTPALALGFGGAMLLSLTTLLGMWYRRGRMTRTTVTGRKLKWIAAMSALLWLAFGICLALVALAVAELDISKVDETGFPPLSLKAAFFMTVVLAIQTGIHVIGIVPAWTKSGWTAWRRIHFTVFGLVAAFAIGLMIRWNILGGSFYGL</sequence>
<feature type="domain" description="Beta-lactamase-related" evidence="3">
    <location>
        <begin position="69"/>
        <end position="381"/>
    </location>
</feature>
<evidence type="ECO:0000313" key="5">
    <source>
        <dbReference type="Proteomes" id="UP000722336"/>
    </source>
</evidence>
<dbReference type="PANTHER" id="PTHR46825">
    <property type="entry name" value="D-ALANYL-D-ALANINE-CARBOXYPEPTIDASE/ENDOPEPTIDASE AMPH"/>
    <property type="match status" value="1"/>
</dbReference>
<keyword evidence="1" id="KW-0812">Transmembrane</keyword>
<dbReference type="EMBL" id="JAGSPA010000002">
    <property type="protein sequence ID" value="MBV7256419.1"/>
    <property type="molecule type" value="Genomic_DNA"/>
</dbReference>
<evidence type="ECO:0000313" key="4">
    <source>
        <dbReference type="EMBL" id="MBV7256419.1"/>
    </source>
</evidence>
<proteinExistence type="predicted"/>
<feature type="signal peptide" evidence="2">
    <location>
        <begin position="1"/>
        <end position="28"/>
    </location>
</feature>
<protein>
    <submittedName>
        <fullName evidence="4">Beta-lactamase family protein</fullName>
    </submittedName>
</protein>
<feature type="transmembrane region" description="Helical" evidence="1">
    <location>
        <begin position="508"/>
        <end position="529"/>
    </location>
</feature>
<feature type="transmembrane region" description="Helical" evidence="1">
    <location>
        <begin position="550"/>
        <end position="570"/>
    </location>
</feature>